<dbReference type="OrthoDB" id="252486at2"/>
<keyword evidence="4" id="KW-1185">Reference proteome</keyword>
<dbReference type="InterPro" id="IPR047589">
    <property type="entry name" value="DUF11_rpt"/>
</dbReference>
<evidence type="ECO:0000313" key="3">
    <source>
        <dbReference type="EMBL" id="TWT33834.1"/>
    </source>
</evidence>
<feature type="chain" id="PRO_5022934350" description="DUF11 domain-containing protein" evidence="1">
    <location>
        <begin position="29"/>
        <end position="369"/>
    </location>
</feature>
<dbReference type="RefSeq" id="WP_146566778.1">
    <property type="nucleotide sequence ID" value="NZ_SIHJ01000002.1"/>
</dbReference>
<sequence precursor="true">MSTLLPMWFRGLLIAIATVIMCSCSAPAQSQEIQPQQCCPEHQAPSGCDACRDGTCVPQGGCQACGIPGPCDEYLCDGGDYYSPVGVRSNWKIDGLEQEDTVAHYDTLGGCVLVEPSNRVCIYAPRFGAVRRVVTLVEKQQRNFVGVVEEDASLALAAENEKATTTLQNLQPVARIGDLPPSLLKERQQAGEMEARVVVRELTNMIKPYCDFQVVRLGVMDNAEKPWLAKNALAAYTWTGDQEVQVVIEKKATSVLASSLQPGVVFNIPGGKPCLRLIKLASARDALPGEEIEFTLRFDNIGTEEIGNVTIVDNLATRLEYVPESAESSIDADFSTEENSGGSLILRWEIKEPLEPKQGGVLQFKVRVR</sequence>
<reference evidence="3 4" key="1">
    <citation type="submission" date="2019-02" db="EMBL/GenBank/DDBJ databases">
        <title>Deep-cultivation of Planctomycetes and their phenomic and genomic characterization uncovers novel biology.</title>
        <authorList>
            <person name="Wiegand S."/>
            <person name="Jogler M."/>
            <person name="Boedeker C."/>
            <person name="Pinto D."/>
            <person name="Vollmers J."/>
            <person name="Rivas-Marin E."/>
            <person name="Kohn T."/>
            <person name="Peeters S.H."/>
            <person name="Heuer A."/>
            <person name="Rast P."/>
            <person name="Oberbeckmann S."/>
            <person name="Bunk B."/>
            <person name="Jeske O."/>
            <person name="Meyerdierks A."/>
            <person name="Storesund J.E."/>
            <person name="Kallscheuer N."/>
            <person name="Luecker S."/>
            <person name="Lage O.M."/>
            <person name="Pohl T."/>
            <person name="Merkel B.J."/>
            <person name="Hornburger P."/>
            <person name="Mueller R.-W."/>
            <person name="Bruemmer F."/>
            <person name="Labrenz M."/>
            <person name="Spormann A.M."/>
            <person name="Op Den Camp H."/>
            <person name="Overmann J."/>
            <person name="Amann R."/>
            <person name="Jetten M.S.M."/>
            <person name="Mascher T."/>
            <person name="Medema M.H."/>
            <person name="Devos D.P."/>
            <person name="Kaster A.-K."/>
            <person name="Ovreas L."/>
            <person name="Rohde M."/>
            <person name="Galperin M.Y."/>
            <person name="Jogler C."/>
        </authorList>
    </citation>
    <scope>NUCLEOTIDE SEQUENCE [LARGE SCALE GENOMIC DNA]</scope>
    <source>
        <strain evidence="3 4">KOR34</strain>
    </source>
</reference>
<organism evidence="3 4">
    <name type="scientific">Posidoniimonas corsicana</name>
    <dbReference type="NCBI Taxonomy" id="1938618"/>
    <lineage>
        <taxon>Bacteria</taxon>
        <taxon>Pseudomonadati</taxon>
        <taxon>Planctomycetota</taxon>
        <taxon>Planctomycetia</taxon>
        <taxon>Pirellulales</taxon>
        <taxon>Lacipirellulaceae</taxon>
        <taxon>Posidoniimonas</taxon>
    </lineage>
</organism>
<name>A0A5C5V5K6_9BACT</name>
<gene>
    <name evidence="3" type="ORF">KOR34_36680</name>
</gene>
<keyword evidence="1" id="KW-0732">Signal</keyword>
<feature type="domain" description="DUF11" evidence="2">
    <location>
        <begin position="276"/>
        <end position="368"/>
    </location>
</feature>
<dbReference type="AlphaFoldDB" id="A0A5C5V5K6"/>
<comment type="caution">
    <text evidence="3">The sequence shown here is derived from an EMBL/GenBank/DDBJ whole genome shotgun (WGS) entry which is preliminary data.</text>
</comment>
<proteinExistence type="predicted"/>
<accession>A0A5C5V5K6</accession>
<dbReference type="NCBIfam" id="TIGR01451">
    <property type="entry name" value="B_ant_repeat"/>
    <property type="match status" value="1"/>
</dbReference>
<dbReference type="Pfam" id="PF01345">
    <property type="entry name" value="DUF11"/>
    <property type="match status" value="1"/>
</dbReference>
<dbReference type="InterPro" id="IPR001434">
    <property type="entry name" value="OmcB-like_DUF11"/>
</dbReference>
<dbReference type="Proteomes" id="UP000316714">
    <property type="component" value="Unassembled WGS sequence"/>
</dbReference>
<dbReference type="EMBL" id="SIHJ01000002">
    <property type="protein sequence ID" value="TWT33834.1"/>
    <property type="molecule type" value="Genomic_DNA"/>
</dbReference>
<evidence type="ECO:0000256" key="1">
    <source>
        <dbReference type="SAM" id="SignalP"/>
    </source>
</evidence>
<evidence type="ECO:0000259" key="2">
    <source>
        <dbReference type="Pfam" id="PF01345"/>
    </source>
</evidence>
<evidence type="ECO:0000313" key="4">
    <source>
        <dbReference type="Proteomes" id="UP000316714"/>
    </source>
</evidence>
<feature type="signal peptide" evidence="1">
    <location>
        <begin position="1"/>
        <end position="28"/>
    </location>
</feature>
<protein>
    <recommendedName>
        <fullName evidence="2">DUF11 domain-containing protein</fullName>
    </recommendedName>
</protein>